<dbReference type="KEGG" id="emar:D1013_11765"/>
<dbReference type="RefSeq" id="WP_121850706.1">
    <property type="nucleotide sequence ID" value="NZ_CP032050.1"/>
</dbReference>
<name>A0A3G2LBV3_9FLAO</name>
<reference evidence="1 2" key="1">
    <citation type="submission" date="2018-08" db="EMBL/GenBank/DDBJ databases">
        <title>The reduced genetic potential of extracellular carbohydrate catabolism in Euzebyella marina RN62, a Flavobacteriia bacterium isolated from the hadal water.</title>
        <authorList>
            <person name="Xue C."/>
        </authorList>
    </citation>
    <scope>NUCLEOTIDE SEQUENCE [LARGE SCALE GENOMIC DNA]</scope>
    <source>
        <strain evidence="1 2">RN62</strain>
    </source>
</reference>
<proteinExistence type="predicted"/>
<evidence type="ECO:0000313" key="1">
    <source>
        <dbReference type="EMBL" id="AYN69718.1"/>
    </source>
</evidence>
<evidence type="ECO:0000313" key="2">
    <source>
        <dbReference type="Proteomes" id="UP000276309"/>
    </source>
</evidence>
<organism evidence="1 2">
    <name type="scientific">Euzebyella marina</name>
    <dbReference type="NCBI Taxonomy" id="1761453"/>
    <lineage>
        <taxon>Bacteria</taxon>
        <taxon>Pseudomonadati</taxon>
        <taxon>Bacteroidota</taxon>
        <taxon>Flavobacteriia</taxon>
        <taxon>Flavobacteriales</taxon>
        <taxon>Flavobacteriaceae</taxon>
        <taxon>Euzebyella</taxon>
    </lineage>
</organism>
<dbReference type="GO" id="GO:0016853">
    <property type="term" value="F:isomerase activity"/>
    <property type="evidence" value="ECO:0007669"/>
    <property type="project" value="UniProtKB-KW"/>
</dbReference>
<gene>
    <name evidence="1" type="ORF">D1013_11765</name>
</gene>
<dbReference type="Proteomes" id="UP000276309">
    <property type="component" value="Chromosome"/>
</dbReference>
<dbReference type="EMBL" id="CP032050">
    <property type="protein sequence ID" value="AYN69718.1"/>
    <property type="molecule type" value="Genomic_DNA"/>
</dbReference>
<protein>
    <submittedName>
        <fullName evidence="1">DNA topoisomerase IV</fullName>
    </submittedName>
</protein>
<keyword evidence="1" id="KW-0413">Isomerase</keyword>
<dbReference type="AlphaFoldDB" id="A0A3G2LBV3"/>
<dbReference type="PROSITE" id="PS51257">
    <property type="entry name" value="PROKAR_LIPOPROTEIN"/>
    <property type="match status" value="1"/>
</dbReference>
<dbReference type="OrthoDB" id="1202013at2"/>
<keyword evidence="2" id="KW-1185">Reference proteome</keyword>
<sequence length="125" mass="14555">MIRPLLLSLFGFFTLISCYQPERNCKKFKNGKFSFTTEINGEEKTTIFERFGELEIDYFEGKADSANIRWINDCEYIVKKLNPKNMAEEKPIHMKILSTTDNSYTFEYNIVGQSRKSKGVAIKTD</sequence>
<accession>A0A3G2LBV3</accession>